<dbReference type="InterPro" id="IPR035166">
    <property type="entry name" value="DUF5336"/>
</dbReference>
<keyword evidence="4" id="KW-1185">Reference proteome</keyword>
<dbReference type="Pfam" id="PF17270">
    <property type="entry name" value="DUF5336"/>
    <property type="match status" value="1"/>
</dbReference>
<evidence type="ECO:0000256" key="2">
    <source>
        <dbReference type="SAM" id="Phobius"/>
    </source>
</evidence>
<proteinExistence type="predicted"/>
<reference evidence="3 4" key="2">
    <citation type="journal article" date="2019" name="Sci. Rep.">
        <title>Insight into the biology of Mycobacterium mucogenicum and Mycobacterium neoaurum clade members.</title>
        <authorList>
            <person name="Behra P.R.K."/>
            <person name="Pettersson B.M.F."/>
            <person name="Ramesh M."/>
            <person name="Dasgupta S."/>
            <person name="Kirsebom L.A."/>
        </authorList>
    </citation>
    <scope>NUCLEOTIDE SEQUENCE [LARGE SCALE GENOMIC DNA]</scope>
    <source>
        <strain evidence="3 4">DSM 44124</strain>
    </source>
</reference>
<feature type="transmembrane region" description="Helical" evidence="2">
    <location>
        <begin position="53"/>
        <end position="74"/>
    </location>
</feature>
<dbReference type="KEGG" id="mmuc:C1S78_004345"/>
<sequence>MTYQPGNPGYPPAQQPGQYGNQYGGPTQQFNRLPEQIPAAPAAPAGPSKLPEYLTIAVAALGLLIFGFNFAPQLGAGGLDAGTGSILTQAPIVVAVLAALLAGVSLLPKQKSFKSWVAILAVLALLLVVNEIVQAPKGIEVEWGLYVVLALSVLQAGSAVAALLLDAGVIQPPAPRPQADPYNYGGPAQGYNPQAQYYGQQPQQQYGQQTGQHFGQQGGYQPQSQNGPIGGYTGAQSASQHGADSGPPTPPTGFPAFGQPQQSAGQSSAPQQSSGQGPSASEAVAGSSSFTSSPSVPGATGSGSEPTTTFQQPPAPQ</sequence>
<feature type="compositionally biased region" description="Low complexity" evidence="1">
    <location>
        <begin position="200"/>
        <end position="223"/>
    </location>
</feature>
<dbReference type="Proteomes" id="UP000309231">
    <property type="component" value="Chromosome"/>
</dbReference>
<dbReference type="GeneID" id="76724118"/>
<feature type="region of interest" description="Disordered" evidence="1">
    <location>
        <begin position="176"/>
        <end position="195"/>
    </location>
</feature>
<feature type="compositionally biased region" description="Low complexity" evidence="1">
    <location>
        <begin position="254"/>
        <end position="298"/>
    </location>
</feature>
<feature type="region of interest" description="Disordered" evidence="1">
    <location>
        <begin position="1"/>
        <end position="25"/>
    </location>
</feature>
<feature type="transmembrane region" description="Helical" evidence="2">
    <location>
        <begin position="113"/>
        <end position="133"/>
    </location>
</feature>
<dbReference type="AlphaFoldDB" id="A0A8E4W445"/>
<evidence type="ECO:0000313" key="3">
    <source>
        <dbReference type="EMBL" id="QPG70249.1"/>
    </source>
</evidence>
<feature type="transmembrane region" description="Helical" evidence="2">
    <location>
        <begin position="86"/>
        <end position="107"/>
    </location>
</feature>
<evidence type="ECO:0000313" key="4">
    <source>
        <dbReference type="Proteomes" id="UP000309231"/>
    </source>
</evidence>
<keyword evidence="2" id="KW-1133">Transmembrane helix</keyword>
<feature type="compositionally biased region" description="Low complexity" evidence="1">
    <location>
        <begin position="306"/>
        <end position="317"/>
    </location>
</feature>
<keyword evidence="2" id="KW-0472">Membrane</keyword>
<dbReference type="EMBL" id="CP062008">
    <property type="protein sequence ID" value="QPG70249.1"/>
    <property type="molecule type" value="Genomic_DNA"/>
</dbReference>
<keyword evidence="2" id="KW-0812">Transmembrane</keyword>
<organism evidence="3 4">
    <name type="scientific">Mycolicibacterium mucogenicum DSM 44124</name>
    <dbReference type="NCBI Taxonomy" id="1226753"/>
    <lineage>
        <taxon>Bacteria</taxon>
        <taxon>Bacillati</taxon>
        <taxon>Actinomycetota</taxon>
        <taxon>Actinomycetes</taxon>
        <taxon>Mycobacteriales</taxon>
        <taxon>Mycobacteriaceae</taxon>
        <taxon>Mycolicibacterium</taxon>
    </lineage>
</organism>
<feature type="transmembrane region" description="Helical" evidence="2">
    <location>
        <begin position="145"/>
        <end position="165"/>
    </location>
</feature>
<protein>
    <submittedName>
        <fullName evidence="3">DUF5336 domain-containing protein</fullName>
    </submittedName>
</protein>
<reference evidence="3 4" key="1">
    <citation type="journal article" date="2019" name="BMC Evol. Biol.">
        <title>Comparative genomics of Mycobacterium mucogenicum and Mycobacterium neoaurum clade members emphasizing tRNA and non-coding RNA.</title>
        <authorList>
            <person name="Behra P.R.K."/>
            <person name="Pettersson B.M.F."/>
            <person name="Das S."/>
            <person name="Dasgupta S."/>
            <person name="Kirsebom L.A."/>
        </authorList>
    </citation>
    <scope>NUCLEOTIDE SEQUENCE [LARGE SCALE GENOMIC DNA]</scope>
    <source>
        <strain evidence="3 4">DSM 44124</strain>
    </source>
</reference>
<dbReference type="RefSeq" id="WP_053854423.1">
    <property type="nucleotide sequence ID" value="NZ_ANBS01000001.1"/>
</dbReference>
<feature type="compositionally biased region" description="Low complexity" evidence="1">
    <location>
        <begin position="15"/>
        <end position="25"/>
    </location>
</feature>
<accession>A0A8E4W445</accession>
<gene>
    <name evidence="3" type="ORF">C1S78_004345</name>
</gene>
<evidence type="ECO:0000256" key="1">
    <source>
        <dbReference type="SAM" id="MobiDB-lite"/>
    </source>
</evidence>
<name>A0A8E4W445_MYCMU</name>
<feature type="region of interest" description="Disordered" evidence="1">
    <location>
        <begin position="200"/>
        <end position="317"/>
    </location>
</feature>